<evidence type="ECO:0008006" key="4">
    <source>
        <dbReference type="Google" id="ProtNLM"/>
    </source>
</evidence>
<dbReference type="Gene3D" id="3.10.580.10">
    <property type="entry name" value="CBS-domain"/>
    <property type="match status" value="1"/>
</dbReference>
<dbReference type="PANTHER" id="PTHR42115">
    <property type="entry name" value="BETA-SYNTHASE (BETA-THIONASE), PUTATIVE (AFU_ORTHOLOGUE AFUA_3G08420)-RELATED"/>
    <property type="match status" value="1"/>
</dbReference>
<comment type="caution">
    <text evidence="2">The sequence shown here is derived from an EMBL/GenBank/DDBJ whole genome shotgun (WGS) entry which is preliminary data.</text>
</comment>
<dbReference type="InterPro" id="IPR046342">
    <property type="entry name" value="CBS_dom_sf"/>
</dbReference>
<gene>
    <name evidence="2" type="ORF">GRF29_77g1065174</name>
</gene>
<name>A0AAN6LW37_9PLEO</name>
<dbReference type="Proteomes" id="UP001280581">
    <property type="component" value="Unassembled WGS sequence"/>
</dbReference>
<dbReference type="AlphaFoldDB" id="A0AAN6LW37"/>
<sequence length="237" mass="26127">MSADASVTEHSDYQSLWANKYRGATVEDLEPPPALSCHATDPISYALMSGLERDYTHLTVISENRALLGYISIPRLQELLKEGKVKDSDPVQAAMQKFRRKGTKYKVITLETPLEELEEFFKGGVDGSGKQEFAVVTDGSRKFVLGVATREDLDGCERLLSVTAYVRERCTAVYPCTVQTSREDEDGGNGNGVPKRRNVIYLRAAESALRARHSESLSVSSTPTTQTTENEAAPMCI</sequence>
<feature type="compositionally biased region" description="Polar residues" evidence="1">
    <location>
        <begin position="216"/>
        <end position="230"/>
    </location>
</feature>
<evidence type="ECO:0000313" key="3">
    <source>
        <dbReference type="Proteomes" id="UP001280581"/>
    </source>
</evidence>
<keyword evidence="3" id="KW-1185">Reference proteome</keyword>
<reference evidence="2 3" key="1">
    <citation type="submission" date="2021-02" db="EMBL/GenBank/DDBJ databases">
        <title>Genome assembly of Pseudopithomyces chartarum.</title>
        <authorList>
            <person name="Jauregui R."/>
            <person name="Singh J."/>
            <person name="Voisey C."/>
        </authorList>
    </citation>
    <scope>NUCLEOTIDE SEQUENCE [LARGE SCALE GENOMIC DNA]</scope>
    <source>
        <strain evidence="2 3">AGR01</strain>
    </source>
</reference>
<organism evidence="2 3">
    <name type="scientific">Pseudopithomyces chartarum</name>
    <dbReference type="NCBI Taxonomy" id="1892770"/>
    <lineage>
        <taxon>Eukaryota</taxon>
        <taxon>Fungi</taxon>
        <taxon>Dikarya</taxon>
        <taxon>Ascomycota</taxon>
        <taxon>Pezizomycotina</taxon>
        <taxon>Dothideomycetes</taxon>
        <taxon>Pleosporomycetidae</taxon>
        <taxon>Pleosporales</taxon>
        <taxon>Massarineae</taxon>
        <taxon>Didymosphaeriaceae</taxon>
        <taxon>Pseudopithomyces</taxon>
    </lineage>
</organism>
<feature type="region of interest" description="Disordered" evidence="1">
    <location>
        <begin position="212"/>
        <end position="237"/>
    </location>
</feature>
<dbReference type="PANTHER" id="PTHR42115:SF1">
    <property type="entry name" value="BETA-SYNTHASE (BETA-THIONASE), PUTATIVE (AFU_ORTHOLOGUE AFUA_3G08420)-RELATED"/>
    <property type="match status" value="1"/>
</dbReference>
<protein>
    <recommendedName>
        <fullName evidence="4">Cystathionine beta-synthase</fullName>
    </recommendedName>
</protein>
<dbReference type="EMBL" id="WVTA01000007">
    <property type="protein sequence ID" value="KAK3208532.1"/>
    <property type="molecule type" value="Genomic_DNA"/>
</dbReference>
<evidence type="ECO:0000256" key="1">
    <source>
        <dbReference type="SAM" id="MobiDB-lite"/>
    </source>
</evidence>
<evidence type="ECO:0000313" key="2">
    <source>
        <dbReference type="EMBL" id="KAK3208532.1"/>
    </source>
</evidence>
<proteinExistence type="predicted"/>
<dbReference type="SUPFAM" id="SSF54631">
    <property type="entry name" value="CBS-domain pair"/>
    <property type="match status" value="1"/>
</dbReference>
<accession>A0AAN6LW37</accession>